<dbReference type="EMBL" id="CAEZWU010000008">
    <property type="protein sequence ID" value="CAB4658430.1"/>
    <property type="molecule type" value="Genomic_DNA"/>
</dbReference>
<keyword evidence="3" id="KW-0276">Fatty acid metabolism</keyword>
<gene>
    <name evidence="11" type="ORF">UFOPK1353_01056</name>
    <name evidence="12" type="ORF">UFOPK1826_00521</name>
    <name evidence="13" type="ORF">UFOPK2292_00105</name>
    <name evidence="14" type="ORF">UFOPK2855_00826</name>
</gene>
<keyword evidence="7" id="KW-0443">Lipid metabolism</keyword>
<evidence type="ECO:0000256" key="2">
    <source>
        <dbReference type="ARBA" id="ARBA00022692"/>
    </source>
</evidence>
<accession>A0A6J6BVR8</accession>
<dbReference type="InterPro" id="IPR005804">
    <property type="entry name" value="FA_desaturase_dom"/>
</dbReference>
<feature type="domain" description="Fatty acid desaturase" evidence="10">
    <location>
        <begin position="10"/>
        <end position="227"/>
    </location>
</feature>
<dbReference type="EMBL" id="CAEZUN010000047">
    <property type="protein sequence ID" value="CAB4598982.1"/>
    <property type="molecule type" value="Genomic_DNA"/>
</dbReference>
<dbReference type="EMBL" id="CAEZZK010000156">
    <property type="protein sequence ID" value="CAB4763638.1"/>
    <property type="molecule type" value="Genomic_DNA"/>
</dbReference>
<dbReference type="AlphaFoldDB" id="A0A6J6BVR8"/>
<evidence type="ECO:0000313" key="12">
    <source>
        <dbReference type="EMBL" id="CAB4598982.1"/>
    </source>
</evidence>
<evidence type="ECO:0000256" key="3">
    <source>
        <dbReference type="ARBA" id="ARBA00022832"/>
    </source>
</evidence>
<evidence type="ECO:0000256" key="7">
    <source>
        <dbReference type="ARBA" id="ARBA00023098"/>
    </source>
</evidence>
<evidence type="ECO:0000256" key="6">
    <source>
        <dbReference type="ARBA" id="ARBA00023004"/>
    </source>
</evidence>
<dbReference type="GO" id="GO:0016717">
    <property type="term" value="F:oxidoreductase activity, acting on paired donors, with oxidation of a pair of donors resulting in the reduction of molecular oxygen to two molecules of water"/>
    <property type="evidence" value="ECO:0007669"/>
    <property type="project" value="InterPro"/>
</dbReference>
<evidence type="ECO:0000256" key="8">
    <source>
        <dbReference type="ARBA" id="ARBA00023136"/>
    </source>
</evidence>
<keyword evidence="4 9" id="KW-1133">Transmembrane helix</keyword>
<evidence type="ECO:0000313" key="13">
    <source>
        <dbReference type="EMBL" id="CAB4658430.1"/>
    </source>
</evidence>
<dbReference type="PRINTS" id="PR00075">
    <property type="entry name" value="FACDDSATRASE"/>
</dbReference>
<dbReference type="InterPro" id="IPR015876">
    <property type="entry name" value="Acyl-CoA_DS"/>
</dbReference>
<dbReference type="Pfam" id="PF00487">
    <property type="entry name" value="FA_desaturase"/>
    <property type="match status" value="1"/>
</dbReference>
<sequence length="253" mass="27983">MLNVVKILLLAVLVGFSVTTLANLGTTVYMHRALAHKALTLHPLAVFCARLTIWLSTGIRPRQWVAVHRKHHAFTDQEGDPHSPVLLGWKNVQMRNVVLYRISANDPQTVERYAKDLPQTRLDKIFFDRALVGLGLGVALLVFVFGPMVGLLAAVVHLNVYLAGSAAVNAIAHHFGRKPYANGAGNLQWLALLTAGEGLHNNHHAAPTSARLSHRWYELDPGWWLIRVLSSVKLAKVRLATVRLKPSAHRVTV</sequence>
<dbReference type="GO" id="GO:0006631">
    <property type="term" value="P:fatty acid metabolic process"/>
    <property type="evidence" value="ECO:0007669"/>
    <property type="project" value="UniProtKB-KW"/>
</dbReference>
<evidence type="ECO:0000313" key="14">
    <source>
        <dbReference type="EMBL" id="CAB4763638.1"/>
    </source>
</evidence>
<evidence type="ECO:0000256" key="4">
    <source>
        <dbReference type="ARBA" id="ARBA00022989"/>
    </source>
</evidence>
<organism evidence="11">
    <name type="scientific">freshwater metagenome</name>
    <dbReference type="NCBI Taxonomy" id="449393"/>
    <lineage>
        <taxon>unclassified sequences</taxon>
        <taxon>metagenomes</taxon>
        <taxon>ecological metagenomes</taxon>
    </lineage>
</organism>
<keyword evidence="6" id="KW-0408">Iron</keyword>
<evidence type="ECO:0000256" key="5">
    <source>
        <dbReference type="ARBA" id="ARBA00023002"/>
    </source>
</evidence>
<keyword evidence="5" id="KW-0560">Oxidoreductase</keyword>
<evidence type="ECO:0000313" key="11">
    <source>
        <dbReference type="EMBL" id="CAB4543300.1"/>
    </source>
</evidence>
<dbReference type="EMBL" id="CAEZSE010000203">
    <property type="protein sequence ID" value="CAB4543300.1"/>
    <property type="molecule type" value="Genomic_DNA"/>
</dbReference>
<evidence type="ECO:0000259" key="10">
    <source>
        <dbReference type="Pfam" id="PF00487"/>
    </source>
</evidence>
<dbReference type="PANTHER" id="PTHR11351:SF33">
    <property type="entry name" value="DELTA-9 FATTY ACID DESATURASE, DESA"/>
    <property type="match status" value="1"/>
</dbReference>
<reference evidence="11" key="1">
    <citation type="submission" date="2020-05" db="EMBL/GenBank/DDBJ databases">
        <authorList>
            <person name="Chiriac C."/>
            <person name="Salcher M."/>
            <person name="Ghai R."/>
            <person name="Kavagutti S V."/>
        </authorList>
    </citation>
    <scope>NUCLEOTIDE SEQUENCE</scope>
</reference>
<feature type="transmembrane region" description="Helical" evidence="9">
    <location>
        <begin position="126"/>
        <end position="145"/>
    </location>
</feature>
<dbReference type="PANTHER" id="PTHR11351">
    <property type="entry name" value="ACYL-COA DESATURASE"/>
    <property type="match status" value="1"/>
</dbReference>
<dbReference type="CDD" id="cd03505">
    <property type="entry name" value="Delta9-FADS-like"/>
    <property type="match status" value="1"/>
</dbReference>
<evidence type="ECO:0000256" key="1">
    <source>
        <dbReference type="ARBA" id="ARBA00004141"/>
    </source>
</evidence>
<proteinExistence type="predicted"/>
<protein>
    <submittedName>
        <fullName evidence="11">Unannotated protein</fullName>
    </submittedName>
</protein>
<comment type="subcellular location">
    <subcellularLocation>
        <location evidence="1">Membrane</location>
        <topology evidence="1">Multi-pass membrane protein</topology>
    </subcellularLocation>
</comment>
<name>A0A6J6BVR8_9ZZZZ</name>
<feature type="transmembrane region" description="Helical" evidence="9">
    <location>
        <begin position="38"/>
        <end position="59"/>
    </location>
</feature>
<dbReference type="GO" id="GO:0016020">
    <property type="term" value="C:membrane"/>
    <property type="evidence" value="ECO:0007669"/>
    <property type="project" value="UniProtKB-SubCell"/>
</dbReference>
<keyword evidence="2 9" id="KW-0812">Transmembrane</keyword>
<keyword evidence="8 9" id="KW-0472">Membrane</keyword>
<evidence type="ECO:0000256" key="9">
    <source>
        <dbReference type="SAM" id="Phobius"/>
    </source>
</evidence>